<keyword evidence="3" id="KW-1185">Reference proteome</keyword>
<dbReference type="NCBIfam" id="TIGR00738">
    <property type="entry name" value="rrf2_super"/>
    <property type="match status" value="1"/>
</dbReference>
<dbReference type="Pfam" id="PF02082">
    <property type="entry name" value="Rrf2"/>
    <property type="match status" value="1"/>
</dbReference>
<comment type="caution">
    <text evidence="2">The sequence shown here is derived from an EMBL/GenBank/DDBJ whole genome shotgun (WGS) entry which is preliminary data.</text>
</comment>
<keyword evidence="1" id="KW-0238">DNA-binding</keyword>
<dbReference type="SUPFAM" id="SSF46785">
    <property type="entry name" value="Winged helix' DNA-binding domain"/>
    <property type="match status" value="1"/>
</dbReference>
<dbReference type="PROSITE" id="PS51197">
    <property type="entry name" value="HTH_RRF2_2"/>
    <property type="match status" value="1"/>
</dbReference>
<dbReference type="InterPro" id="IPR036390">
    <property type="entry name" value="WH_DNA-bd_sf"/>
</dbReference>
<dbReference type="InterPro" id="IPR000944">
    <property type="entry name" value="Tscrpt_reg_Rrf2"/>
</dbReference>
<evidence type="ECO:0000313" key="3">
    <source>
        <dbReference type="Proteomes" id="UP001301388"/>
    </source>
</evidence>
<dbReference type="PANTHER" id="PTHR33221:SF5">
    <property type="entry name" value="HTH-TYPE TRANSCRIPTIONAL REGULATOR ISCR"/>
    <property type="match status" value="1"/>
</dbReference>
<dbReference type="InterPro" id="IPR036388">
    <property type="entry name" value="WH-like_DNA-bd_sf"/>
</dbReference>
<accession>A0ABU5TKI2</accession>
<protein>
    <submittedName>
        <fullName evidence="2">Rrf2 family transcriptional regulator</fullName>
    </submittedName>
</protein>
<sequence length="146" mass="16452">MELSLKSEYAILAMLELANHFAIDQPLQIRQIANQQNIPDRYLEQLLATLKRQGLVKSQRGAKGGYILAREPWEISLLEIIRGIEGYDPIAEKSSKSGNESASLSVIHEVWEAAQKSASAVLDGCTLKDLCDRQRQRQMATTMYYI</sequence>
<dbReference type="RefSeq" id="WP_323262023.1">
    <property type="nucleotide sequence ID" value="NZ_JAYGIE010000075.1"/>
</dbReference>
<proteinExistence type="predicted"/>
<name>A0ABU5TKI2_9CYAN</name>
<dbReference type="Proteomes" id="UP001301388">
    <property type="component" value="Unassembled WGS sequence"/>
</dbReference>
<dbReference type="EMBL" id="JAYGIE010000075">
    <property type="protein sequence ID" value="MEA5478551.1"/>
    <property type="molecule type" value="Genomic_DNA"/>
</dbReference>
<dbReference type="InterPro" id="IPR030489">
    <property type="entry name" value="TR_Rrf2-type_CS"/>
</dbReference>
<reference evidence="2 3" key="1">
    <citation type="submission" date="2023-12" db="EMBL/GenBank/DDBJ databases">
        <title>Baltic Sea Cyanobacteria.</title>
        <authorList>
            <person name="Delbaje E."/>
            <person name="Fewer D.P."/>
            <person name="Shishido T.K."/>
        </authorList>
    </citation>
    <scope>NUCLEOTIDE SEQUENCE [LARGE SCALE GENOMIC DNA]</scope>
    <source>
        <strain evidence="2 3">UHCC 0370</strain>
    </source>
</reference>
<gene>
    <name evidence="2" type="ORF">VB774_13060</name>
</gene>
<evidence type="ECO:0000313" key="2">
    <source>
        <dbReference type="EMBL" id="MEA5478551.1"/>
    </source>
</evidence>
<dbReference type="Gene3D" id="1.10.10.10">
    <property type="entry name" value="Winged helix-like DNA-binding domain superfamily/Winged helix DNA-binding domain"/>
    <property type="match status" value="1"/>
</dbReference>
<organism evidence="2 3">
    <name type="scientific">Pseudanabaena galeata UHCC 0370</name>
    <dbReference type="NCBI Taxonomy" id="3110310"/>
    <lineage>
        <taxon>Bacteria</taxon>
        <taxon>Bacillati</taxon>
        <taxon>Cyanobacteriota</taxon>
        <taxon>Cyanophyceae</taxon>
        <taxon>Pseudanabaenales</taxon>
        <taxon>Pseudanabaenaceae</taxon>
        <taxon>Pseudanabaena</taxon>
    </lineage>
</organism>
<dbReference type="PANTHER" id="PTHR33221">
    <property type="entry name" value="WINGED HELIX-TURN-HELIX TRANSCRIPTIONAL REGULATOR, RRF2 FAMILY"/>
    <property type="match status" value="1"/>
</dbReference>
<evidence type="ECO:0000256" key="1">
    <source>
        <dbReference type="ARBA" id="ARBA00023125"/>
    </source>
</evidence>
<dbReference type="PROSITE" id="PS01332">
    <property type="entry name" value="HTH_RRF2_1"/>
    <property type="match status" value="1"/>
</dbReference>